<dbReference type="PANTHER" id="PTHR46637:SF1">
    <property type="entry name" value="BLL5188 PROTEIN"/>
    <property type="match status" value="1"/>
</dbReference>
<accession>A0ABW0MDM3</accession>
<dbReference type="Pfam" id="PF13340">
    <property type="entry name" value="DUF4096"/>
    <property type="match status" value="1"/>
</dbReference>
<dbReference type="InterPro" id="IPR052909">
    <property type="entry name" value="Transposase_6_like"/>
</dbReference>
<organism evidence="2 3">
    <name type="scientific">Paraherbaspirillum soli</name>
    <dbReference type="NCBI Taxonomy" id="631222"/>
    <lineage>
        <taxon>Bacteria</taxon>
        <taxon>Pseudomonadati</taxon>
        <taxon>Pseudomonadota</taxon>
        <taxon>Betaproteobacteria</taxon>
        <taxon>Burkholderiales</taxon>
        <taxon>Oxalobacteraceae</taxon>
        <taxon>Paraherbaspirillum</taxon>
    </lineage>
</organism>
<comment type="caution">
    <text evidence="2">The sequence shown here is derived from an EMBL/GenBank/DDBJ whole genome shotgun (WGS) entry which is preliminary data.</text>
</comment>
<evidence type="ECO:0000313" key="3">
    <source>
        <dbReference type="Proteomes" id="UP001596045"/>
    </source>
</evidence>
<proteinExistence type="predicted"/>
<dbReference type="RefSeq" id="WP_378999245.1">
    <property type="nucleotide sequence ID" value="NZ_JBHSMT010000028.1"/>
</dbReference>
<reference evidence="3" key="1">
    <citation type="journal article" date="2019" name="Int. J. Syst. Evol. Microbiol.">
        <title>The Global Catalogue of Microorganisms (GCM) 10K type strain sequencing project: providing services to taxonomists for standard genome sequencing and annotation.</title>
        <authorList>
            <consortium name="The Broad Institute Genomics Platform"/>
            <consortium name="The Broad Institute Genome Sequencing Center for Infectious Disease"/>
            <person name="Wu L."/>
            <person name="Ma J."/>
        </authorList>
    </citation>
    <scope>NUCLEOTIDE SEQUENCE [LARGE SCALE GENOMIC DNA]</scope>
    <source>
        <strain evidence="3">JCM 17066</strain>
    </source>
</reference>
<gene>
    <name evidence="2" type="ORF">ACFPM8_17215</name>
</gene>
<keyword evidence="3" id="KW-1185">Reference proteome</keyword>
<dbReference type="InterPro" id="IPR025161">
    <property type="entry name" value="IS402-like_dom"/>
</dbReference>
<dbReference type="EMBL" id="JBHSMT010000028">
    <property type="protein sequence ID" value="MFC5475705.1"/>
    <property type="molecule type" value="Genomic_DNA"/>
</dbReference>
<evidence type="ECO:0000313" key="2">
    <source>
        <dbReference type="EMBL" id="MFC5475705.1"/>
    </source>
</evidence>
<protein>
    <submittedName>
        <fullName evidence="2">Transposase</fullName>
    </submittedName>
</protein>
<dbReference type="Proteomes" id="UP001596045">
    <property type="component" value="Unassembled WGS sequence"/>
</dbReference>
<sequence length="155" mass="17741">MQLRNDQWEKLAPLLAGKRGDPGVRGKNNRLFIEAVLQVAAGGSRWNNLPPEFGKWHTAYMRFKRWNEYDLWRQLMQAMHGDPELSAMLEQIVAYGDQRTERIRQRSVRHANKRHYHASMHAAKTDSQAASTLHWVGLMAEAPPIINSTMPPASA</sequence>
<feature type="domain" description="Insertion element IS402-like" evidence="1">
    <location>
        <begin position="3"/>
        <end position="76"/>
    </location>
</feature>
<dbReference type="PANTHER" id="PTHR46637">
    <property type="entry name" value="TIS1421-TRANSPOSASE PROTEIN A"/>
    <property type="match status" value="1"/>
</dbReference>
<evidence type="ECO:0000259" key="1">
    <source>
        <dbReference type="Pfam" id="PF13340"/>
    </source>
</evidence>
<name>A0ABW0MDM3_9BURK</name>